<feature type="domain" description="HTH cro/C1-type" evidence="1">
    <location>
        <begin position="101"/>
        <end position="133"/>
    </location>
</feature>
<organism evidence="2 3">
    <name type="scientific">Bradyrhizobium lablabi</name>
    <dbReference type="NCBI Taxonomy" id="722472"/>
    <lineage>
        <taxon>Bacteria</taxon>
        <taxon>Pseudomonadati</taxon>
        <taxon>Pseudomonadota</taxon>
        <taxon>Alphaproteobacteria</taxon>
        <taxon>Hyphomicrobiales</taxon>
        <taxon>Nitrobacteraceae</taxon>
        <taxon>Bradyrhizobium</taxon>
    </lineage>
</organism>
<evidence type="ECO:0000313" key="3">
    <source>
        <dbReference type="Proteomes" id="UP000183208"/>
    </source>
</evidence>
<evidence type="ECO:0000313" key="2">
    <source>
        <dbReference type="EMBL" id="SED68285.1"/>
    </source>
</evidence>
<accession>A0A1M7CCE0</accession>
<sequence length="297" mass="33255">MHRFDQKQWLKTERIRAGFSSAKAAALFFGWKVGTYISHETGSRTADPDTAERYREAFQSVGYRAIAPDDRKAQAKRLFTARTFRGYRSGQEAITRFGWYRSTYYSHESGANQIDAKQAEIYAAAYDVSAIWLLNGTQPSGLGIAVDRKFAPPVAGVAQGMNYTPRPVPSSPSASSLTMLSLDGREAIVVRESSWSKDSLDPETPPPSGPIWAFDAELLKALWRADRAQLRVLVANDPRAGKLAIGDRLLVDLQDRRWRRGEVFVAIDRNGWLMLTESAHERIMARVLMRLGRLTSA</sequence>
<dbReference type="AlphaFoldDB" id="A0A1M7CCE0"/>
<protein>
    <recommendedName>
        <fullName evidence="1">HTH cro/C1-type domain-containing protein</fullName>
    </recommendedName>
</protein>
<evidence type="ECO:0000259" key="1">
    <source>
        <dbReference type="PROSITE" id="PS50943"/>
    </source>
</evidence>
<dbReference type="RefSeq" id="WP_074824275.1">
    <property type="nucleotide sequence ID" value="NZ_FNTI01000001.1"/>
</dbReference>
<dbReference type="OrthoDB" id="9792157at2"/>
<gene>
    <name evidence="2" type="ORF">SAMN05444171_4800</name>
</gene>
<reference evidence="2 3" key="1">
    <citation type="submission" date="2016-10" db="EMBL/GenBank/DDBJ databases">
        <authorList>
            <person name="de Groot N.N."/>
        </authorList>
    </citation>
    <scope>NUCLEOTIDE SEQUENCE [LARGE SCALE GENOMIC DNA]</scope>
    <source>
        <strain evidence="2 3">GAS522</strain>
    </source>
</reference>
<dbReference type="InterPro" id="IPR001387">
    <property type="entry name" value="Cro/C1-type_HTH"/>
</dbReference>
<dbReference type="PROSITE" id="PS50943">
    <property type="entry name" value="HTH_CROC1"/>
    <property type="match status" value="1"/>
</dbReference>
<proteinExistence type="predicted"/>
<name>A0A1M7CCE0_9BRAD</name>
<dbReference type="EMBL" id="FNTI01000001">
    <property type="protein sequence ID" value="SED68285.1"/>
    <property type="molecule type" value="Genomic_DNA"/>
</dbReference>
<dbReference type="Proteomes" id="UP000183208">
    <property type="component" value="Unassembled WGS sequence"/>
</dbReference>